<dbReference type="SUPFAM" id="SSF140453">
    <property type="entry name" value="EsxAB dimer-like"/>
    <property type="match status" value="1"/>
</dbReference>
<evidence type="ECO:0000256" key="2">
    <source>
        <dbReference type="SAM" id="Coils"/>
    </source>
</evidence>
<dbReference type="RefSeq" id="WP_224123406.1">
    <property type="nucleotide sequence ID" value="NZ_JAIQZJ010000007.1"/>
</dbReference>
<organism evidence="3 4">
    <name type="scientific">Nocardioides mangrovi</name>
    <dbReference type="NCBI Taxonomy" id="2874580"/>
    <lineage>
        <taxon>Bacteria</taxon>
        <taxon>Bacillati</taxon>
        <taxon>Actinomycetota</taxon>
        <taxon>Actinomycetes</taxon>
        <taxon>Propionibacteriales</taxon>
        <taxon>Nocardioidaceae</taxon>
        <taxon>Nocardioides</taxon>
    </lineage>
</organism>
<dbReference type="Gene3D" id="1.10.287.1060">
    <property type="entry name" value="ESAT-6-like"/>
    <property type="match status" value="1"/>
</dbReference>
<keyword evidence="4" id="KW-1185">Reference proteome</keyword>
<proteinExistence type="inferred from homology"/>
<dbReference type="Pfam" id="PF06013">
    <property type="entry name" value="WXG100"/>
    <property type="match status" value="1"/>
</dbReference>
<evidence type="ECO:0000313" key="3">
    <source>
        <dbReference type="EMBL" id="MBZ5739033.1"/>
    </source>
</evidence>
<evidence type="ECO:0000313" key="4">
    <source>
        <dbReference type="Proteomes" id="UP000780875"/>
    </source>
</evidence>
<sequence length="98" mass="10590">MSLDGLRVNHAGLDQAAEDLGTAVKKIDDRLNRLESELAPLRSDWSGNAQQAYVTAKAKWDGAMNEMKDLLAQTSAQVHQSNADYKAADARGAASFDI</sequence>
<name>A0ABS7UEF0_9ACTN</name>
<reference evidence="3 4" key="1">
    <citation type="submission" date="2021-09" db="EMBL/GenBank/DDBJ databases">
        <title>Whole genome sequence of Nocardioides sp. GBK3QG-3.</title>
        <authorList>
            <person name="Tuo L."/>
        </authorList>
    </citation>
    <scope>NUCLEOTIDE SEQUENCE [LARGE SCALE GENOMIC DNA]</scope>
    <source>
        <strain evidence="3 4">GBK3QG-3</strain>
    </source>
</reference>
<evidence type="ECO:0000256" key="1">
    <source>
        <dbReference type="RuleBase" id="RU362001"/>
    </source>
</evidence>
<protein>
    <recommendedName>
        <fullName evidence="1">ESAT-6-like protein</fullName>
    </recommendedName>
</protein>
<comment type="caution">
    <text evidence="3">The sequence shown here is derived from an EMBL/GenBank/DDBJ whole genome shotgun (WGS) entry which is preliminary data.</text>
</comment>
<dbReference type="Proteomes" id="UP000780875">
    <property type="component" value="Unassembled WGS sequence"/>
</dbReference>
<keyword evidence="2" id="KW-0175">Coiled coil</keyword>
<accession>A0ABS7UEF0</accession>
<gene>
    <name evidence="3" type="ORF">K8U61_12725</name>
</gene>
<dbReference type="InterPro" id="IPR010310">
    <property type="entry name" value="T7SS_ESAT-6-like"/>
</dbReference>
<dbReference type="InterPro" id="IPR036689">
    <property type="entry name" value="ESAT-6-like_sf"/>
</dbReference>
<dbReference type="EMBL" id="JAIQZJ010000007">
    <property type="protein sequence ID" value="MBZ5739033.1"/>
    <property type="molecule type" value="Genomic_DNA"/>
</dbReference>
<dbReference type="NCBIfam" id="TIGR03930">
    <property type="entry name" value="WXG100_ESAT6"/>
    <property type="match status" value="1"/>
</dbReference>
<comment type="similarity">
    <text evidence="1">Belongs to the WXG100 family.</text>
</comment>
<feature type="coiled-coil region" evidence="2">
    <location>
        <begin position="17"/>
        <end position="44"/>
    </location>
</feature>